<evidence type="ECO:0000256" key="4">
    <source>
        <dbReference type="ARBA" id="ARBA00003889"/>
    </source>
</evidence>
<accession>A0A4S4BX77</accession>
<feature type="binding site" evidence="19">
    <location>
        <begin position="45"/>
        <end position="47"/>
    </location>
    <ligand>
        <name>GTP</name>
        <dbReference type="ChEBI" id="CHEBI:37565"/>
    </ligand>
</feature>
<comment type="pathway">
    <text evidence="6">Cofactor biosynthesis; adenosylcobalamin biosynthesis; adenosylcobalamin from cob(II)yrinate a,c-diamide: step 5/7.</text>
</comment>
<organism evidence="20 21">
    <name type="scientific">Metabacillus sediminilitoris</name>
    <dbReference type="NCBI Taxonomy" id="2567941"/>
    <lineage>
        <taxon>Bacteria</taxon>
        <taxon>Bacillati</taxon>
        <taxon>Bacillota</taxon>
        <taxon>Bacilli</taxon>
        <taxon>Bacillales</taxon>
        <taxon>Bacillaceae</taxon>
        <taxon>Metabacillus</taxon>
    </lineage>
</organism>
<evidence type="ECO:0000256" key="6">
    <source>
        <dbReference type="ARBA" id="ARBA00005159"/>
    </source>
</evidence>
<evidence type="ECO:0000256" key="2">
    <source>
        <dbReference type="ARBA" id="ARBA00000711"/>
    </source>
</evidence>
<comment type="pathway">
    <text evidence="5">Cofactor biosynthesis; adenosylcobalamin biosynthesis; adenosylcobalamin from cob(II)yrinate a,c-diamide: step 6/7.</text>
</comment>
<dbReference type="GO" id="GO:0008820">
    <property type="term" value="F:cobinamide phosphate guanylyltransferase activity"/>
    <property type="evidence" value="ECO:0007669"/>
    <property type="project" value="UniProtKB-EC"/>
</dbReference>
<evidence type="ECO:0000256" key="8">
    <source>
        <dbReference type="ARBA" id="ARBA00012016"/>
    </source>
</evidence>
<dbReference type="Proteomes" id="UP000310334">
    <property type="component" value="Unassembled WGS sequence"/>
</dbReference>
<dbReference type="EC" id="2.7.1.156" evidence="8"/>
<reference evidence="20 21" key="1">
    <citation type="submission" date="2019-04" db="EMBL/GenBank/DDBJ databases">
        <title>Bacillus sediminilitoris sp. nov., isolated from a tidal flat sediment on the East China Sea.</title>
        <authorList>
            <person name="Wei Y."/>
            <person name="Mao H."/>
            <person name="Fang J."/>
        </authorList>
    </citation>
    <scope>NUCLEOTIDE SEQUENCE [LARGE SCALE GENOMIC DNA]</scope>
    <source>
        <strain evidence="20 21">DSL-17</strain>
    </source>
</reference>
<comment type="catalytic activity">
    <reaction evidence="1">
        <text>adenosylcob(III)inamide + ATP = adenosylcob(III)inamide phosphate + ADP + H(+)</text>
        <dbReference type="Rhea" id="RHEA:15769"/>
        <dbReference type="ChEBI" id="CHEBI:2480"/>
        <dbReference type="ChEBI" id="CHEBI:15378"/>
        <dbReference type="ChEBI" id="CHEBI:30616"/>
        <dbReference type="ChEBI" id="CHEBI:58502"/>
        <dbReference type="ChEBI" id="CHEBI:456216"/>
        <dbReference type="EC" id="2.7.1.156"/>
    </reaction>
</comment>
<dbReference type="EMBL" id="SSNT01000008">
    <property type="protein sequence ID" value="THF79781.1"/>
    <property type="molecule type" value="Genomic_DNA"/>
</dbReference>
<comment type="catalytic activity">
    <reaction evidence="2">
        <text>adenosylcob(III)inamide phosphate + GTP + H(+) = adenosylcob(III)inamide-GDP + diphosphate</text>
        <dbReference type="Rhea" id="RHEA:22712"/>
        <dbReference type="ChEBI" id="CHEBI:15378"/>
        <dbReference type="ChEBI" id="CHEBI:33019"/>
        <dbReference type="ChEBI" id="CHEBI:37565"/>
        <dbReference type="ChEBI" id="CHEBI:58502"/>
        <dbReference type="ChEBI" id="CHEBI:60487"/>
        <dbReference type="EC" id="2.7.7.62"/>
    </reaction>
</comment>
<dbReference type="OrthoDB" id="9799422at2"/>
<keyword evidence="11" id="KW-0808">Transferase</keyword>
<keyword evidence="21" id="KW-1185">Reference proteome</keyword>
<dbReference type="UniPathway" id="UPA00148">
    <property type="reaction ID" value="UER00236"/>
</dbReference>
<dbReference type="PANTHER" id="PTHR34848">
    <property type="match status" value="1"/>
</dbReference>
<evidence type="ECO:0000256" key="9">
    <source>
        <dbReference type="ARBA" id="ARBA00012523"/>
    </source>
</evidence>
<keyword evidence="10" id="KW-0169">Cobalamin biosynthesis</keyword>
<gene>
    <name evidence="20" type="ORF">E6W99_12345</name>
</gene>
<comment type="similarity">
    <text evidence="7">Belongs to the CobU/CobP family.</text>
</comment>
<protein>
    <recommendedName>
        <fullName evidence="16">Adenosylcobinamide kinase</fullName>
        <ecNumber evidence="8">2.7.1.156</ecNumber>
        <ecNumber evidence="9">2.7.7.62</ecNumber>
    </recommendedName>
    <alternativeName>
        <fullName evidence="17">Adenosylcobinamide-phosphate guanylyltransferase</fullName>
    </alternativeName>
</protein>
<feature type="binding site" evidence="19">
    <location>
        <position position="73"/>
    </location>
    <ligand>
        <name>GTP</name>
        <dbReference type="ChEBI" id="CHEBI:37565"/>
    </ligand>
</feature>
<dbReference type="Gene3D" id="3.40.50.300">
    <property type="entry name" value="P-loop containing nucleotide triphosphate hydrolases"/>
    <property type="match status" value="1"/>
</dbReference>
<evidence type="ECO:0000256" key="5">
    <source>
        <dbReference type="ARBA" id="ARBA00004692"/>
    </source>
</evidence>
<evidence type="ECO:0000256" key="10">
    <source>
        <dbReference type="ARBA" id="ARBA00022573"/>
    </source>
</evidence>
<keyword evidence="13" id="KW-0418">Kinase</keyword>
<keyword evidence="14" id="KW-0067">ATP-binding</keyword>
<keyword evidence="12 19" id="KW-0547">Nucleotide-binding</keyword>
<evidence type="ECO:0000256" key="1">
    <source>
        <dbReference type="ARBA" id="ARBA00000312"/>
    </source>
</evidence>
<comment type="caution">
    <text evidence="20">The sequence shown here is derived from an EMBL/GenBank/DDBJ whole genome shotgun (WGS) entry which is preliminary data.</text>
</comment>
<evidence type="ECO:0000256" key="3">
    <source>
        <dbReference type="ARBA" id="ARBA00001522"/>
    </source>
</evidence>
<evidence type="ECO:0000256" key="13">
    <source>
        <dbReference type="ARBA" id="ARBA00022777"/>
    </source>
</evidence>
<name>A0A4S4BX77_9BACI</name>
<feature type="active site" description="GMP-histidine intermediate" evidence="18">
    <location>
        <position position="61"/>
    </location>
</feature>
<dbReference type="InterPro" id="IPR027417">
    <property type="entry name" value="P-loop_NTPase"/>
</dbReference>
<evidence type="ECO:0000256" key="17">
    <source>
        <dbReference type="ARBA" id="ARBA00030571"/>
    </source>
</evidence>
<evidence type="ECO:0000313" key="20">
    <source>
        <dbReference type="EMBL" id="THF79781.1"/>
    </source>
</evidence>
<evidence type="ECO:0000256" key="12">
    <source>
        <dbReference type="ARBA" id="ARBA00022741"/>
    </source>
</evidence>
<evidence type="ECO:0000256" key="15">
    <source>
        <dbReference type="ARBA" id="ARBA00023134"/>
    </source>
</evidence>
<dbReference type="SUPFAM" id="SSF52540">
    <property type="entry name" value="P-loop containing nucleoside triphosphate hydrolases"/>
    <property type="match status" value="1"/>
</dbReference>
<dbReference type="InterPro" id="IPR003203">
    <property type="entry name" value="CobU/CobP"/>
</dbReference>
<evidence type="ECO:0000256" key="16">
    <source>
        <dbReference type="ARBA" id="ARBA00029570"/>
    </source>
</evidence>
<feature type="binding site" evidence="19">
    <location>
        <position position="94"/>
    </location>
    <ligand>
        <name>GTP</name>
        <dbReference type="ChEBI" id="CHEBI:37565"/>
    </ligand>
</feature>
<comment type="function">
    <text evidence="4">Catalyzes ATP-dependent phosphorylation of adenosylcobinamide and addition of GMP to adenosylcobinamide phosphate.</text>
</comment>
<evidence type="ECO:0000256" key="19">
    <source>
        <dbReference type="PIRSR" id="PIRSR006135-2"/>
    </source>
</evidence>
<evidence type="ECO:0000256" key="11">
    <source>
        <dbReference type="ARBA" id="ARBA00022679"/>
    </source>
</evidence>
<proteinExistence type="inferred from homology"/>
<evidence type="ECO:0000256" key="18">
    <source>
        <dbReference type="PIRSR" id="PIRSR006135-1"/>
    </source>
</evidence>
<dbReference type="GO" id="GO:0005525">
    <property type="term" value="F:GTP binding"/>
    <property type="evidence" value="ECO:0007669"/>
    <property type="project" value="UniProtKB-KW"/>
</dbReference>
<dbReference type="PIRSF" id="PIRSF006135">
    <property type="entry name" value="CobU"/>
    <property type="match status" value="1"/>
</dbReference>
<dbReference type="GO" id="GO:0009236">
    <property type="term" value="P:cobalamin biosynthetic process"/>
    <property type="evidence" value="ECO:0007669"/>
    <property type="project" value="UniProtKB-UniPathway"/>
</dbReference>
<dbReference type="EC" id="2.7.7.62" evidence="9"/>
<keyword evidence="15 19" id="KW-0342">GTP-binding</keyword>
<dbReference type="RefSeq" id="WP_136354246.1">
    <property type="nucleotide sequence ID" value="NZ_SSNT01000008.1"/>
</dbReference>
<comment type="catalytic activity">
    <reaction evidence="3">
        <text>adenosylcob(III)inamide + GTP = adenosylcob(III)inamide phosphate + GDP + H(+)</text>
        <dbReference type="Rhea" id="RHEA:15765"/>
        <dbReference type="ChEBI" id="CHEBI:2480"/>
        <dbReference type="ChEBI" id="CHEBI:15378"/>
        <dbReference type="ChEBI" id="CHEBI:37565"/>
        <dbReference type="ChEBI" id="CHEBI:58189"/>
        <dbReference type="ChEBI" id="CHEBI:58502"/>
        <dbReference type="EC" id="2.7.1.156"/>
    </reaction>
</comment>
<feature type="binding site" evidence="19">
    <location>
        <begin position="12"/>
        <end position="19"/>
    </location>
    <ligand>
        <name>GTP</name>
        <dbReference type="ChEBI" id="CHEBI:37565"/>
    </ligand>
</feature>
<sequence>MEREKMLTFISGGARSGKSTFAEQYALQIRTETNKDHDKSLVYIATAERTDQEMEQRITRHILERSSVWYTFEVPLDIESVLLTVRDHKIILLDCLTVWLNNMLYKGQADLPLILDEVSKWIQITERKQLHLIIVSNDVNEEIPTDSHFIHQYIYQLEKVHSLITANANSVYQVIGGIPIKWKG</sequence>
<dbReference type="AlphaFoldDB" id="A0A4S4BX77"/>
<dbReference type="Pfam" id="PF02283">
    <property type="entry name" value="CobU"/>
    <property type="match status" value="1"/>
</dbReference>
<dbReference type="CDD" id="cd00544">
    <property type="entry name" value="CobU"/>
    <property type="match status" value="1"/>
</dbReference>
<evidence type="ECO:0000313" key="21">
    <source>
        <dbReference type="Proteomes" id="UP000310334"/>
    </source>
</evidence>
<evidence type="ECO:0000256" key="7">
    <source>
        <dbReference type="ARBA" id="ARBA00007490"/>
    </source>
</evidence>
<dbReference type="PANTHER" id="PTHR34848:SF1">
    <property type="entry name" value="BIFUNCTIONAL ADENOSYLCOBALAMIN BIOSYNTHESIS PROTEIN COBU"/>
    <property type="match status" value="1"/>
</dbReference>
<dbReference type="GO" id="GO:0005524">
    <property type="term" value="F:ATP binding"/>
    <property type="evidence" value="ECO:0007669"/>
    <property type="project" value="UniProtKB-KW"/>
</dbReference>
<evidence type="ECO:0000256" key="14">
    <source>
        <dbReference type="ARBA" id="ARBA00022840"/>
    </source>
</evidence>
<dbReference type="GO" id="GO:0043752">
    <property type="term" value="F:adenosylcobinamide kinase activity"/>
    <property type="evidence" value="ECO:0007669"/>
    <property type="project" value="UniProtKB-EC"/>
</dbReference>